<dbReference type="CDD" id="cd02859">
    <property type="entry name" value="E_set_AMPKbeta_like_N"/>
    <property type="match status" value="1"/>
</dbReference>
<dbReference type="eggNOG" id="KOG1616">
    <property type="taxonomic scope" value="Eukaryota"/>
</dbReference>
<reference evidence="4 5" key="1">
    <citation type="journal article" date="2016" name="PLoS ONE">
        <title>Sequence Assembly of Yarrowia lipolytica Strain W29/CLIB89 Shows Transposable Element Diversity.</title>
        <authorList>
            <person name="Magnan C."/>
            <person name="Yu J."/>
            <person name="Chang I."/>
            <person name="Jahn E."/>
            <person name="Kanomata Y."/>
            <person name="Wu J."/>
            <person name="Zeller M."/>
            <person name="Oakes M."/>
            <person name="Baldi P."/>
            <person name="Sandmeyer S."/>
        </authorList>
    </citation>
    <scope>NUCLEOTIDE SEQUENCE [LARGE SCALE GENOMIC DNA]</scope>
    <source>
        <strain evidence="5">CLIB89(W29)</strain>
    </source>
</reference>
<dbReference type="KEGG" id="yli:2908467"/>
<dbReference type="InterPro" id="IPR013783">
    <property type="entry name" value="Ig-like_fold"/>
</dbReference>
<evidence type="ECO:0000256" key="2">
    <source>
        <dbReference type="SAM" id="MobiDB-lite"/>
    </source>
</evidence>
<evidence type="ECO:0000256" key="1">
    <source>
        <dbReference type="ARBA" id="ARBA00038216"/>
    </source>
</evidence>
<evidence type="ECO:0000313" key="5">
    <source>
        <dbReference type="Proteomes" id="UP000182444"/>
    </source>
</evidence>
<dbReference type="Gene3D" id="2.60.40.10">
    <property type="entry name" value="Immunoglobulins"/>
    <property type="match status" value="1"/>
</dbReference>
<feature type="compositionally biased region" description="Polar residues" evidence="2">
    <location>
        <begin position="287"/>
        <end position="305"/>
    </location>
</feature>
<feature type="region of interest" description="Disordered" evidence="2">
    <location>
        <begin position="195"/>
        <end position="217"/>
    </location>
</feature>
<dbReference type="InterPro" id="IPR014756">
    <property type="entry name" value="Ig_E-set"/>
</dbReference>
<dbReference type="AlphaFoldDB" id="A0A1D8NM55"/>
<feature type="compositionally biased region" description="Polar residues" evidence="2">
    <location>
        <begin position="471"/>
        <end position="480"/>
    </location>
</feature>
<dbReference type="RefSeq" id="XP_505052.3">
    <property type="nucleotide sequence ID" value="XM_505052.3"/>
</dbReference>
<feature type="region of interest" description="Disordered" evidence="2">
    <location>
        <begin position="281"/>
        <end position="318"/>
    </location>
</feature>
<dbReference type="GO" id="GO:0031588">
    <property type="term" value="C:nucleotide-activated protein kinase complex"/>
    <property type="evidence" value="ECO:0007669"/>
    <property type="project" value="TreeGrafter"/>
</dbReference>
<organism evidence="4 5">
    <name type="scientific">Yarrowia lipolytica</name>
    <name type="common">Candida lipolytica</name>
    <dbReference type="NCBI Taxonomy" id="4952"/>
    <lineage>
        <taxon>Eukaryota</taxon>
        <taxon>Fungi</taxon>
        <taxon>Dikarya</taxon>
        <taxon>Ascomycota</taxon>
        <taxon>Saccharomycotina</taxon>
        <taxon>Dipodascomycetes</taxon>
        <taxon>Dipodascales</taxon>
        <taxon>Dipodascales incertae sedis</taxon>
        <taxon>Yarrowia</taxon>
    </lineage>
</organism>
<accession>A0A1D8NM55</accession>
<feature type="domain" description="AMP-activated protein kinase glycogen-binding" evidence="3">
    <location>
        <begin position="3"/>
        <end position="79"/>
    </location>
</feature>
<dbReference type="GO" id="GO:0019901">
    <property type="term" value="F:protein kinase binding"/>
    <property type="evidence" value="ECO:0007669"/>
    <property type="project" value="TreeGrafter"/>
</dbReference>
<dbReference type="GO" id="GO:0005737">
    <property type="term" value="C:cytoplasm"/>
    <property type="evidence" value="ECO:0007669"/>
    <property type="project" value="TreeGrafter"/>
</dbReference>
<feature type="compositionally biased region" description="Basic and acidic residues" evidence="2">
    <location>
        <begin position="161"/>
        <end position="174"/>
    </location>
</feature>
<dbReference type="VEuPathDB" id="FungiDB:YALI0_F05852g"/>
<evidence type="ECO:0000259" key="3">
    <source>
        <dbReference type="Pfam" id="PF16561"/>
    </source>
</evidence>
<dbReference type="GO" id="GO:0007165">
    <property type="term" value="P:signal transduction"/>
    <property type="evidence" value="ECO:0007669"/>
    <property type="project" value="TreeGrafter"/>
</dbReference>
<dbReference type="Pfam" id="PF16561">
    <property type="entry name" value="AMPK1_CBM"/>
    <property type="match status" value="1"/>
</dbReference>
<dbReference type="Proteomes" id="UP000182444">
    <property type="component" value="Chromosome 1F"/>
</dbReference>
<feature type="region of interest" description="Disordered" evidence="2">
    <location>
        <begin position="420"/>
        <end position="578"/>
    </location>
</feature>
<name>A0A1D8NM55_YARLL</name>
<dbReference type="PANTHER" id="PTHR10343:SF81">
    <property type="entry name" value="CRUCIFORM DNA-RECOGNIZING PROTEIN 1-RELATED"/>
    <property type="match status" value="1"/>
</dbReference>
<feature type="region of interest" description="Disordered" evidence="2">
    <location>
        <begin position="356"/>
        <end position="400"/>
    </location>
</feature>
<dbReference type="PANTHER" id="PTHR10343">
    <property type="entry name" value="5'-AMP-ACTIVATED PROTEIN KINASE , BETA SUBUNIT"/>
    <property type="match status" value="1"/>
</dbReference>
<feature type="compositionally biased region" description="Basic and acidic residues" evidence="2">
    <location>
        <begin position="540"/>
        <end position="561"/>
    </location>
</feature>
<feature type="compositionally biased region" description="Polar residues" evidence="2">
    <location>
        <begin position="439"/>
        <end position="463"/>
    </location>
</feature>
<dbReference type="SUPFAM" id="SSF81296">
    <property type="entry name" value="E set domains"/>
    <property type="match status" value="1"/>
</dbReference>
<dbReference type="InterPro" id="IPR050827">
    <property type="entry name" value="CRP1_MDG1_kinase"/>
</dbReference>
<feature type="compositionally biased region" description="Polar residues" evidence="2">
    <location>
        <begin position="521"/>
        <end position="538"/>
    </location>
</feature>
<sequence>MVEYTFEWPYGGSEVVVSGTFDNWSKSVKLDKTPKGFAKTVKLPKEKTVYKFYVDGVWKVDDGVPTEKDPQGNLNNVLIFAEGDLDNHTQNIPGAFPGAADEKVTHDLKPSHLDPKAAHKLDETLETKREAVAGGLVDPIAATDSSVPQGLVSGHHNKTSKHADHDLKPSHLSNRDATKLEDTLEAKHEAVQGGLVDPQDAYGQGHVDKSGLAHNAPPTLESIQRDEKAEFTSATIPAASTTSQNQPVTHDLLPSHLTHKQADKIENVLDVKQQAVDNGLVDPIDATGQSRAVPSRDVTSSQTSHAPPLSKFQNDEKDEYTTATIPAASTSHKERVTHDLRPSHLSHAAENKLEHTLETKKEAVSGGSVVPTYAENPIPAASTTSQNQPRQHDLQPSHLSNKAYDKLNSAVERKHDIIEDGKVSPVDSHGHSRAVPSQPLANSTSKHGTRSSGTSGASLNPFQQDEKKEFTSATIPAASTSHKEPITHDLQPSHLSSKAERTLDGVLETKKEAVEGGSVVPTYSENPIPAASTTSQKQQRTHDLQPSHIGNKAEHKLDDNLAFKQNVVNSGRVDPDKL</sequence>
<evidence type="ECO:0000313" key="4">
    <source>
        <dbReference type="EMBL" id="AOW06724.1"/>
    </source>
</evidence>
<protein>
    <recommendedName>
        <fullName evidence="3">AMP-activated protein kinase glycogen-binding domain-containing protein</fullName>
    </recommendedName>
</protein>
<dbReference type="VEuPathDB" id="FungiDB:YALI1_F08683g"/>
<comment type="similarity">
    <text evidence="1">Belongs to the CRP1/MDG1 family.</text>
</comment>
<gene>
    <name evidence="4" type="ORF">YALI1_F08683g</name>
</gene>
<dbReference type="EMBL" id="CP017558">
    <property type="protein sequence ID" value="AOW06724.1"/>
    <property type="molecule type" value="Genomic_DNA"/>
</dbReference>
<dbReference type="InterPro" id="IPR032640">
    <property type="entry name" value="AMPK1_CBM"/>
</dbReference>
<dbReference type="OMA" id="THMEFNE"/>
<feature type="compositionally biased region" description="Basic and acidic residues" evidence="2">
    <location>
        <begin position="497"/>
        <end position="514"/>
    </location>
</feature>
<dbReference type="GO" id="GO:0005634">
    <property type="term" value="C:nucleus"/>
    <property type="evidence" value="ECO:0007669"/>
    <property type="project" value="TreeGrafter"/>
</dbReference>
<feature type="region of interest" description="Disordered" evidence="2">
    <location>
        <begin position="144"/>
        <end position="174"/>
    </location>
</feature>
<dbReference type="GeneID" id="2908467"/>
<proteinExistence type="inferred from homology"/>